<dbReference type="OrthoDB" id="5987198at2759"/>
<evidence type="ECO:0000313" key="2">
    <source>
        <dbReference type="Proteomes" id="UP000812287"/>
    </source>
</evidence>
<protein>
    <submittedName>
        <fullName evidence="1">Uncharacterized protein</fullName>
    </submittedName>
</protein>
<accession>A0A9P7VV06</accession>
<keyword evidence="2" id="KW-1185">Reference proteome</keyword>
<dbReference type="GeneID" id="66106465"/>
<reference evidence="1" key="1">
    <citation type="submission" date="2020-11" db="EMBL/GenBank/DDBJ databases">
        <title>Adaptations for nitrogen fixation in a non-lichenized fungal sporocarp promotes dispersal by wood-feeding termites.</title>
        <authorList>
            <consortium name="DOE Joint Genome Institute"/>
            <person name="Koch R.A."/>
            <person name="Yoon G."/>
            <person name="Arayal U."/>
            <person name="Lail K."/>
            <person name="Amirebrahimi M."/>
            <person name="Labutti K."/>
            <person name="Lipzen A."/>
            <person name="Riley R."/>
            <person name="Barry K."/>
            <person name="Henrissat B."/>
            <person name="Grigoriev I.V."/>
            <person name="Herr J.R."/>
            <person name="Aime M.C."/>
        </authorList>
    </citation>
    <scope>NUCLEOTIDE SEQUENCE</scope>
    <source>
        <strain evidence="1">MCA 3950</strain>
    </source>
</reference>
<name>A0A9P7VV06_9AGAR</name>
<dbReference type="RefSeq" id="XP_043040572.1">
    <property type="nucleotide sequence ID" value="XM_043184168.1"/>
</dbReference>
<comment type="caution">
    <text evidence="1">The sequence shown here is derived from an EMBL/GenBank/DDBJ whole genome shotgun (WGS) entry which is preliminary data.</text>
</comment>
<dbReference type="Proteomes" id="UP000812287">
    <property type="component" value="Unassembled WGS sequence"/>
</dbReference>
<dbReference type="InterPro" id="IPR011009">
    <property type="entry name" value="Kinase-like_dom_sf"/>
</dbReference>
<gene>
    <name evidence="1" type="ORF">BT62DRAFT_919559</name>
</gene>
<dbReference type="Gene3D" id="1.10.510.10">
    <property type="entry name" value="Transferase(Phosphotransferase) domain 1"/>
    <property type="match status" value="1"/>
</dbReference>
<evidence type="ECO:0000313" key="1">
    <source>
        <dbReference type="EMBL" id="KAG7447072.1"/>
    </source>
</evidence>
<proteinExistence type="predicted"/>
<dbReference type="EMBL" id="MU250533">
    <property type="protein sequence ID" value="KAG7447072.1"/>
    <property type="molecule type" value="Genomic_DNA"/>
</dbReference>
<sequence>MPMLKVFDDPPFHCRSEFVDAFRQLLEAGSRLYAQPQYSSCSSVATLPTRPRCRVGPVRYYIIDFESAQECPEGKENAEAKRPLRCGTKTSPEFSLCLPCNPFKLDVYNAGATFFELCERYHGMDDLRPLLLEMMSDDPFVRPNMAEALRRLDELVSSKDKLWLRGQIWKLRGLVKPSSHMVQYLWRKFPVLLPYF</sequence>
<dbReference type="SUPFAM" id="SSF56112">
    <property type="entry name" value="Protein kinase-like (PK-like)"/>
    <property type="match status" value="1"/>
</dbReference>
<organism evidence="1 2">
    <name type="scientific">Guyanagaster necrorhizus</name>
    <dbReference type="NCBI Taxonomy" id="856835"/>
    <lineage>
        <taxon>Eukaryota</taxon>
        <taxon>Fungi</taxon>
        <taxon>Dikarya</taxon>
        <taxon>Basidiomycota</taxon>
        <taxon>Agaricomycotina</taxon>
        <taxon>Agaricomycetes</taxon>
        <taxon>Agaricomycetidae</taxon>
        <taxon>Agaricales</taxon>
        <taxon>Marasmiineae</taxon>
        <taxon>Physalacriaceae</taxon>
        <taxon>Guyanagaster</taxon>
    </lineage>
</organism>
<dbReference type="AlphaFoldDB" id="A0A9P7VV06"/>